<evidence type="ECO:0000256" key="4">
    <source>
        <dbReference type="ARBA" id="ARBA00022692"/>
    </source>
</evidence>
<feature type="transmembrane region" description="Helical" evidence="7">
    <location>
        <begin position="32"/>
        <end position="52"/>
    </location>
</feature>
<evidence type="ECO:0000256" key="3">
    <source>
        <dbReference type="ARBA" id="ARBA00022475"/>
    </source>
</evidence>
<dbReference type="AlphaFoldDB" id="A0A662D9E0"/>
<evidence type="ECO:0000256" key="6">
    <source>
        <dbReference type="ARBA" id="ARBA00023136"/>
    </source>
</evidence>
<accession>A0A662D9E0</accession>
<keyword evidence="4 7" id="KW-0812">Transmembrane</keyword>
<keyword evidence="6 7" id="KW-0472">Membrane</keyword>
<evidence type="ECO:0000313" key="8">
    <source>
        <dbReference type="EMBL" id="RLE12075.1"/>
    </source>
</evidence>
<dbReference type="InterPro" id="IPR002758">
    <property type="entry name" value="Cation_antiport_E"/>
</dbReference>
<name>A0A662D9E0_UNCAE</name>
<feature type="transmembrane region" description="Helical" evidence="7">
    <location>
        <begin position="9"/>
        <end position="26"/>
    </location>
</feature>
<evidence type="ECO:0000256" key="7">
    <source>
        <dbReference type="SAM" id="Phobius"/>
    </source>
</evidence>
<dbReference type="PANTHER" id="PTHR34584">
    <property type="entry name" value="NA(+)/H(+) ANTIPORTER SUBUNIT E1"/>
    <property type="match status" value="1"/>
</dbReference>
<feature type="transmembrane region" description="Helical" evidence="7">
    <location>
        <begin position="64"/>
        <end position="84"/>
    </location>
</feature>
<proteinExistence type="inferred from homology"/>
<gene>
    <name evidence="8" type="ORF">DRI96_05115</name>
</gene>
<sequence length="170" mass="19760">MDVLLKWKISRVIITAVYLIVGWILFTGTFSLFSIFLGIIFSFFIATLTYSIFIEKQEVARRDLIPRVYFIFIYLVILICKIYIASFKMVPAVIVGNINPRIVHFRTRLSSKFARVILANSITLIPGTLTLDLDEDHLVVHWLDAKTTHSHYAGRLIKGHFESWLKRIWV</sequence>
<dbReference type="Proteomes" id="UP000267654">
    <property type="component" value="Unassembled WGS sequence"/>
</dbReference>
<keyword evidence="5 7" id="KW-1133">Transmembrane helix</keyword>
<dbReference type="PANTHER" id="PTHR34584:SF1">
    <property type="entry name" value="NA(+)_H(+) ANTIPORTER SUBUNIT E1"/>
    <property type="match status" value="1"/>
</dbReference>
<evidence type="ECO:0000256" key="5">
    <source>
        <dbReference type="ARBA" id="ARBA00022989"/>
    </source>
</evidence>
<dbReference type="Pfam" id="PF01899">
    <property type="entry name" value="MNHE"/>
    <property type="match status" value="1"/>
</dbReference>
<comment type="subcellular location">
    <subcellularLocation>
        <location evidence="1">Cell membrane</location>
        <topology evidence="1">Multi-pass membrane protein</topology>
    </subcellularLocation>
</comment>
<comment type="similarity">
    <text evidence="2">Belongs to the CPA3 antiporters (TC 2.A.63) subunit E family.</text>
</comment>
<dbReference type="EMBL" id="QMQB01000188">
    <property type="protein sequence ID" value="RLE12075.1"/>
    <property type="molecule type" value="Genomic_DNA"/>
</dbReference>
<protein>
    <submittedName>
        <fullName evidence="8">Cation:proton antiporter</fullName>
    </submittedName>
</protein>
<keyword evidence="3" id="KW-1003">Cell membrane</keyword>
<comment type="caution">
    <text evidence="8">The sequence shown here is derived from an EMBL/GenBank/DDBJ whole genome shotgun (WGS) entry which is preliminary data.</text>
</comment>
<dbReference type="GO" id="GO:0005886">
    <property type="term" value="C:plasma membrane"/>
    <property type="evidence" value="ECO:0007669"/>
    <property type="project" value="UniProtKB-SubCell"/>
</dbReference>
<reference evidence="8 9" key="1">
    <citation type="submission" date="2018-06" db="EMBL/GenBank/DDBJ databases">
        <title>Extensive metabolic versatility and redundancy in microbially diverse, dynamic hydrothermal sediments.</title>
        <authorList>
            <person name="Dombrowski N."/>
            <person name="Teske A."/>
            <person name="Baker B.J."/>
        </authorList>
    </citation>
    <scope>NUCLEOTIDE SEQUENCE [LARGE SCALE GENOMIC DNA]</scope>
    <source>
        <strain evidence="8">B19_G9</strain>
    </source>
</reference>
<evidence type="ECO:0000256" key="1">
    <source>
        <dbReference type="ARBA" id="ARBA00004651"/>
    </source>
</evidence>
<dbReference type="PIRSF" id="PIRSF019239">
    <property type="entry name" value="MrpE"/>
    <property type="match status" value="1"/>
</dbReference>
<evidence type="ECO:0000313" key="9">
    <source>
        <dbReference type="Proteomes" id="UP000267654"/>
    </source>
</evidence>
<dbReference type="GO" id="GO:0008324">
    <property type="term" value="F:monoatomic cation transmembrane transporter activity"/>
    <property type="evidence" value="ECO:0007669"/>
    <property type="project" value="InterPro"/>
</dbReference>
<organism evidence="8 9">
    <name type="scientific">Aerophobetes bacterium</name>
    <dbReference type="NCBI Taxonomy" id="2030807"/>
    <lineage>
        <taxon>Bacteria</taxon>
        <taxon>Candidatus Aerophobota</taxon>
    </lineage>
</organism>
<evidence type="ECO:0000256" key="2">
    <source>
        <dbReference type="ARBA" id="ARBA00006228"/>
    </source>
</evidence>